<organism evidence="5 6">
    <name type="scientific">Chitinophaga pollutisoli</name>
    <dbReference type="NCBI Taxonomy" id="3133966"/>
    <lineage>
        <taxon>Bacteria</taxon>
        <taxon>Pseudomonadati</taxon>
        <taxon>Bacteroidota</taxon>
        <taxon>Chitinophagia</taxon>
        <taxon>Chitinophagales</taxon>
        <taxon>Chitinophagaceae</taxon>
        <taxon>Chitinophaga</taxon>
    </lineage>
</organism>
<evidence type="ECO:0000256" key="3">
    <source>
        <dbReference type="SAM" id="SignalP"/>
    </source>
</evidence>
<evidence type="ECO:0000256" key="2">
    <source>
        <dbReference type="SAM" id="MobiDB-lite"/>
    </source>
</evidence>
<protein>
    <submittedName>
        <fullName evidence="5">Sialate O-acetylesterase</fullName>
    </submittedName>
</protein>
<evidence type="ECO:0000259" key="4">
    <source>
        <dbReference type="Pfam" id="PF03629"/>
    </source>
</evidence>
<evidence type="ECO:0000256" key="1">
    <source>
        <dbReference type="ARBA" id="ARBA00022801"/>
    </source>
</evidence>
<feature type="chain" id="PRO_5045231292" evidence="3">
    <location>
        <begin position="16"/>
        <end position="495"/>
    </location>
</feature>
<evidence type="ECO:0000313" key="5">
    <source>
        <dbReference type="EMBL" id="WZN43039.1"/>
    </source>
</evidence>
<dbReference type="EMBL" id="CP149822">
    <property type="protein sequence ID" value="WZN43039.1"/>
    <property type="molecule type" value="Genomic_DNA"/>
</dbReference>
<keyword evidence="1" id="KW-0378">Hydrolase</keyword>
<dbReference type="PANTHER" id="PTHR22901">
    <property type="entry name" value="SIALATE O-ACETYLESTERASE"/>
    <property type="match status" value="1"/>
</dbReference>
<proteinExistence type="predicted"/>
<gene>
    <name evidence="5" type="ORF">WJU16_08335</name>
</gene>
<feature type="region of interest" description="Disordered" evidence="2">
    <location>
        <begin position="238"/>
        <end position="266"/>
    </location>
</feature>
<dbReference type="RefSeq" id="WP_341837861.1">
    <property type="nucleotide sequence ID" value="NZ_CP149822.1"/>
</dbReference>
<keyword evidence="3" id="KW-0732">Signal</keyword>
<dbReference type="SUPFAM" id="SSF52266">
    <property type="entry name" value="SGNH hydrolase"/>
    <property type="match status" value="1"/>
</dbReference>
<feature type="domain" description="Sialate O-acetylesterase" evidence="4">
    <location>
        <begin position="280"/>
        <end position="387"/>
    </location>
</feature>
<dbReference type="InterPro" id="IPR005181">
    <property type="entry name" value="SASA"/>
</dbReference>
<dbReference type="PANTHER" id="PTHR22901:SF0">
    <property type="entry name" value="SIALATE O-ACETYLESTERASE"/>
    <property type="match status" value="1"/>
</dbReference>
<name>A0ABZ2YW62_9BACT</name>
<feature type="compositionally biased region" description="Basic and acidic residues" evidence="2">
    <location>
        <begin position="244"/>
        <end position="258"/>
    </location>
</feature>
<evidence type="ECO:0000313" key="6">
    <source>
        <dbReference type="Proteomes" id="UP001485459"/>
    </source>
</evidence>
<feature type="signal peptide" evidence="3">
    <location>
        <begin position="1"/>
        <end position="15"/>
    </location>
</feature>
<dbReference type="Proteomes" id="UP001485459">
    <property type="component" value="Chromosome"/>
</dbReference>
<dbReference type="InterPro" id="IPR039329">
    <property type="entry name" value="SIAE"/>
</dbReference>
<sequence>MIRSLAYLVFFPALAFGQLKTDPAWMDHMVLQRHQPITVSGKSTPGETVRLTFKGRSASARTLPDSTWRIRIRPLPASATPADMLIQAGKARITLRDLLVGDVWLCLGQSNMEFPMRSEAHYAEARKNLNGQNIRFYNPKYAGKGIYNQPFPDSLSRLLDSGGFYTGGAWQPCDTASMPGMSAVAYYFAEKVTQQAGVPVGLVHLAIGGAPLETFIPKEALLADSGFARKTRGNWLDNPALPDWSRERGRQNRGHTESPEGPAHGYQPGFAFEKGLRAWTSTAIAGILFYQGETNAQETARVAEYGQLFALMVNAYREYWPGAPCYFVQLSSIDSTGYRSQLWPQFRDGQRIMLQHILRSGMAVSSDVGARNDVHPTNKRIVGQRLAAWALYDYYGMKNVVPSGPLAEKAVYADGTVTIFFTWAEGLKPADGAWLKGFSLDGTHPAEAKIRGNTVEIRSPERPAFVYYGWQPFTGANLVNAAGLPASTFRLRIEP</sequence>
<dbReference type="Pfam" id="PF03629">
    <property type="entry name" value="SASA"/>
    <property type="match status" value="1"/>
</dbReference>
<dbReference type="InterPro" id="IPR036514">
    <property type="entry name" value="SGNH_hydro_sf"/>
</dbReference>
<accession>A0ABZ2YW62</accession>
<keyword evidence="6" id="KW-1185">Reference proteome</keyword>
<reference evidence="6" key="1">
    <citation type="submission" date="2024-03" db="EMBL/GenBank/DDBJ databases">
        <title>Chitinophaga horti sp. nov., isolated from garden soil.</title>
        <authorList>
            <person name="Lee D.S."/>
            <person name="Han D.M."/>
            <person name="Baek J.H."/>
            <person name="Choi D.G."/>
            <person name="Jeon J.H."/>
            <person name="Jeon C.O."/>
        </authorList>
    </citation>
    <scope>NUCLEOTIDE SEQUENCE [LARGE SCALE GENOMIC DNA]</scope>
    <source>
        <strain evidence="6">GPA1</strain>
    </source>
</reference>
<dbReference type="Gene3D" id="3.40.50.1110">
    <property type="entry name" value="SGNH hydrolase"/>
    <property type="match status" value="1"/>
</dbReference>